<proteinExistence type="predicted"/>
<accession>A0A164YI14</accession>
<dbReference type="EMBL" id="KV419398">
    <property type="protein sequence ID" value="KZS96935.1"/>
    <property type="molecule type" value="Genomic_DNA"/>
</dbReference>
<evidence type="ECO:0000313" key="2">
    <source>
        <dbReference type="EMBL" id="KZS96935.1"/>
    </source>
</evidence>
<dbReference type="AlphaFoldDB" id="A0A164YI14"/>
<name>A0A164YI14_9AGAM</name>
<organism evidence="2 3">
    <name type="scientific">Sistotremastrum niveocremeum HHB9708</name>
    <dbReference type="NCBI Taxonomy" id="1314777"/>
    <lineage>
        <taxon>Eukaryota</taxon>
        <taxon>Fungi</taxon>
        <taxon>Dikarya</taxon>
        <taxon>Basidiomycota</taxon>
        <taxon>Agaricomycotina</taxon>
        <taxon>Agaricomycetes</taxon>
        <taxon>Sistotremastrales</taxon>
        <taxon>Sistotremastraceae</taxon>
        <taxon>Sertulicium</taxon>
        <taxon>Sertulicium niveocremeum</taxon>
    </lineage>
</organism>
<feature type="chain" id="PRO_5007854660" description="Secreted protein" evidence="1">
    <location>
        <begin position="20"/>
        <end position="97"/>
    </location>
</feature>
<reference evidence="2 3" key="1">
    <citation type="journal article" date="2016" name="Mol. Biol. Evol.">
        <title>Comparative Genomics of Early-Diverging Mushroom-Forming Fungi Provides Insights into the Origins of Lignocellulose Decay Capabilities.</title>
        <authorList>
            <person name="Nagy L.G."/>
            <person name="Riley R."/>
            <person name="Tritt A."/>
            <person name="Adam C."/>
            <person name="Daum C."/>
            <person name="Floudas D."/>
            <person name="Sun H."/>
            <person name="Yadav J.S."/>
            <person name="Pangilinan J."/>
            <person name="Larsson K.H."/>
            <person name="Matsuura K."/>
            <person name="Barry K."/>
            <person name="Labutti K."/>
            <person name="Kuo R."/>
            <person name="Ohm R.A."/>
            <person name="Bhattacharya S.S."/>
            <person name="Shirouzu T."/>
            <person name="Yoshinaga Y."/>
            <person name="Martin F.M."/>
            <person name="Grigoriev I.V."/>
            <person name="Hibbett D.S."/>
        </authorList>
    </citation>
    <scope>NUCLEOTIDE SEQUENCE [LARGE SCALE GENOMIC DNA]</scope>
    <source>
        <strain evidence="2 3">HHB9708</strain>
    </source>
</reference>
<keyword evidence="1" id="KW-0732">Signal</keyword>
<dbReference type="Proteomes" id="UP000076722">
    <property type="component" value="Unassembled WGS sequence"/>
</dbReference>
<evidence type="ECO:0008006" key="4">
    <source>
        <dbReference type="Google" id="ProtNLM"/>
    </source>
</evidence>
<keyword evidence="3" id="KW-1185">Reference proteome</keyword>
<sequence>MVSLSAFVMLMWTLDSVTSPSTPSWEQNSTDAVLVRDYTIYSKLARTVYVAEAHKRARTFGYICQLVLEAVPLYLGCAQGLILPRSHNAGVIVSGAS</sequence>
<evidence type="ECO:0000313" key="3">
    <source>
        <dbReference type="Proteomes" id="UP000076722"/>
    </source>
</evidence>
<feature type="signal peptide" evidence="1">
    <location>
        <begin position="1"/>
        <end position="19"/>
    </location>
</feature>
<gene>
    <name evidence="2" type="ORF">SISNIDRAFT_289802</name>
</gene>
<protein>
    <recommendedName>
        <fullName evidence="4">Secreted protein</fullName>
    </recommendedName>
</protein>
<evidence type="ECO:0000256" key="1">
    <source>
        <dbReference type="SAM" id="SignalP"/>
    </source>
</evidence>